<name>A0A1M6BPY2_9FIRM</name>
<evidence type="ECO:0000259" key="1">
    <source>
        <dbReference type="Pfam" id="PF00535"/>
    </source>
</evidence>
<dbReference type="InterPro" id="IPR029044">
    <property type="entry name" value="Nucleotide-diphossugar_trans"/>
</dbReference>
<keyword evidence="3" id="KW-1185">Reference proteome</keyword>
<dbReference type="CDD" id="cd04179">
    <property type="entry name" value="DPM_DPG-synthase_like"/>
    <property type="match status" value="1"/>
</dbReference>
<gene>
    <name evidence="2" type="ORF">SAMN02745176_00469</name>
</gene>
<dbReference type="Gene3D" id="3.90.550.10">
    <property type="entry name" value="Spore Coat Polysaccharide Biosynthesis Protein SpsA, Chain A"/>
    <property type="match status" value="1"/>
</dbReference>
<dbReference type="Proteomes" id="UP000184442">
    <property type="component" value="Unassembled WGS sequence"/>
</dbReference>
<keyword evidence="2" id="KW-0808">Transferase</keyword>
<accession>A0A1M6BPY2</accession>
<protein>
    <submittedName>
        <fullName evidence="2">Dolichol-phosphate mannosyltransferase</fullName>
    </submittedName>
</protein>
<dbReference type="OrthoDB" id="9810303at2"/>
<dbReference type="InterPro" id="IPR050256">
    <property type="entry name" value="Glycosyltransferase_2"/>
</dbReference>
<dbReference type="InterPro" id="IPR001173">
    <property type="entry name" value="Glyco_trans_2-like"/>
</dbReference>
<evidence type="ECO:0000313" key="2">
    <source>
        <dbReference type="EMBL" id="SHI50593.1"/>
    </source>
</evidence>
<dbReference type="PANTHER" id="PTHR48090">
    <property type="entry name" value="UNDECAPRENYL-PHOSPHATE 4-DEOXY-4-FORMAMIDO-L-ARABINOSE TRANSFERASE-RELATED"/>
    <property type="match status" value="1"/>
</dbReference>
<reference evidence="2" key="1">
    <citation type="submission" date="2016-11" db="EMBL/GenBank/DDBJ databases">
        <authorList>
            <person name="Jaros S."/>
            <person name="Januszkiewicz K."/>
            <person name="Wedrychowicz H."/>
        </authorList>
    </citation>
    <scope>NUCLEOTIDE SEQUENCE [LARGE SCALE GENOMIC DNA]</scope>
    <source>
        <strain evidence="2">DSM 19022</strain>
    </source>
</reference>
<sequence>MDSYVIVGLPAYNEEEAIPKVLDKLLFLRDIYGDRLRILVVNDGSTDETEEILKRYSGSYDYINYINHNVNQGLGRAVYTLFYHVSHKYGKGDILITMDADNTHNPKIIPFMVDKLVKEQLDLVIASRFVNGGREIGLSLERKLLSRGAAAFLKLFFPVQNVHDYSSGFRAYDVEYLHRAIMAYGGDLVTSRGFECMAEILARFSKLGVRAGEYPLVLEYNLKQGDSKMKVFRTIKGYLRLPLKVKKPQAKRGEVYE</sequence>
<dbReference type="GO" id="GO:0016757">
    <property type="term" value="F:glycosyltransferase activity"/>
    <property type="evidence" value="ECO:0007669"/>
    <property type="project" value="UniProtKB-KW"/>
</dbReference>
<dbReference type="EMBL" id="FQZS01000004">
    <property type="protein sequence ID" value="SHI50593.1"/>
    <property type="molecule type" value="Genomic_DNA"/>
</dbReference>
<dbReference type="SUPFAM" id="SSF53448">
    <property type="entry name" value="Nucleotide-diphospho-sugar transferases"/>
    <property type="match status" value="1"/>
</dbReference>
<dbReference type="PANTHER" id="PTHR48090:SF7">
    <property type="entry name" value="RFBJ PROTEIN"/>
    <property type="match status" value="1"/>
</dbReference>
<feature type="domain" description="Glycosyltransferase 2-like" evidence="1">
    <location>
        <begin position="7"/>
        <end position="177"/>
    </location>
</feature>
<evidence type="ECO:0000313" key="3">
    <source>
        <dbReference type="Proteomes" id="UP000184442"/>
    </source>
</evidence>
<dbReference type="Pfam" id="PF00535">
    <property type="entry name" value="Glycos_transf_2"/>
    <property type="match status" value="1"/>
</dbReference>
<dbReference type="RefSeq" id="WP_073024121.1">
    <property type="nucleotide sequence ID" value="NZ_FQZS01000004.1"/>
</dbReference>
<proteinExistence type="predicted"/>
<keyword evidence="2" id="KW-0328">Glycosyltransferase</keyword>
<organism evidence="2 3">
    <name type="scientific">Lutispora thermophila DSM 19022</name>
    <dbReference type="NCBI Taxonomy" id="1122184"/>
    <lineage>
        <taxon>Bacteria</taxon>
        <taxon>Bacillati</taxon>
        <taxon>Bacillota</taxon>
        <taxon>Clostridia</taxon>
        <taxon>Lutisporales</taxon>
        <taxon>Lutisporaceae</taxon>
        <taxon>Lutispora</taxon>
    </lineage>
</organism>
<dbReference type="STRING" id="1122184.SAMN02745176_00469"/>
<dbReference type="AlphaFoldDB" id="A0A1M6BPY2"/>